<evidence type="ECO:0000256" key="2">
    <source>
        <dbReference type="SAM" id="MobiDB-lite"/>
    </source>
</evidence>
<proteinExistence type="predicted"/>
<accession>A0AAD6HET6</accession>
<sequence length="338" mass="38205">MTTRKHDLLAAASDDESDARDYTSEDNSAETKGRTIKRRKRAQASDFFGLDSDEEDSGSNDEEERSEVKGKKARKVVEKKPTSEDEDDVEEQVPEPDNEDDIEDEGSDTYLDITTKSKSLSKPLKAPKKPKKLGVIYLSSLPPYMKPMTLKKKIEDYGFGPVSKVFLAPLVTNKAVQKAKSNKRKLFGEGWIELPKKQAKICAETMNANIVGGKKGGYYHDDVWVMRYLKGFSWANLTEQINNERATKGARQRAEDARARREEKVFMEGVEAGRVADGIAKKNEEKRKRKLEALGEDVETKPQKPVTIRRRFVQNDVVKPKKETSVGDDTKRVLGKIF</sequence>
<organism evidence="4 5">
    <name type="scientific">Penicillium malachiteum</name>
    <dbReference type="NCBI Taxonomy" id="1324776"/>
    <lineage>
        <taxon>Eukaryota</taxon>
        <taxon>Fungi</taxon>
        <taxon>Dikarya</taxon>
        <taxon>Ascomycota</taxon>
        <taxon>Pezizomycotina</taxon>
        <taxon>Eurotiomycetes</taxon>
        <taxon>Eurotiomycetidae</taxon>
        <taxon>Eurotiales</taxon>
        <taxon>Aspergillaceae</taxon>
        <taxon>Penicillium</taxon>
    </lineage>
</organism>
<dbReference type="GO" id="GO:0003723">
    <property type="term" value="F:RNA binding"/>
    <property type="evidence" value="ECO:0007669"/>
    <property type="project" value="UniProtKB-KW"/>
</dbReference>
<feature type="compositionally biased region" description="Basic and acidic residues" evidence="2">
    <location>
        <begin position="19"/>
        <end position="33"/>
    </location>
</feature>
<feature type="compositionally biased region" description="Basic and acidic residues" evidence="2">
    <location>
        <begin position="66"/>
        <end position="83"/>
    </location>
</feature>
<dbReference type="InterPro" id="IPR034353">
    <property type="entry name" value="ABT1/ESF2_RRM"/>
</dbReference>
<feature type="compositionally biased region" description="Acidic residues" evidence="2">
    <location>
        <begin position="51"/>
        <end position="65"/>
    </location>
</feature>
<reference evidence="4" key="1">
    <citation type="journal article" date="2023" name="IMA Fungus">
        <title>Comparative genomic study of the Penicillium genus elucidates a diverse pangenome and 15 lateral gene transfer events.</title>
        <authorList>
            <person name="Petersen C."/>
            <person name="Sorensen T."/>
            <person name="Nielsen M.R."/>
            <person name="Sondergaard T.E."/>
            <person name="Sorensen J.L."/>
            <person name="Fitzpatrick D.A."/>
            <person name="Frisvad J.C."/>
            <person name="Nielsen K.L."/>
        </authorList>
    </citation>
    <scope>NUCLEOTIDE SEQUENCE</scope>
    <source>
        <strain evidence="4">IBT 17514</strain>
    </source>
</reference>
<dbReference type="EMBL" id="JAQJAN010000018">
    <property type="protein sequence ID" value="KAJ5709797.1"/>
    <property type="molecule type" value="Genomic_DNA"/>
</dbReference>
<evidence type="ECO:0000313" key="5">
    <source>
        <dbReference type="Proteomes" id="UP001215712"/>
    </source>
</evidence>
<dbReference type="GO" id="GO:0000480">
    <property type="term" value="P:endonucleolytic cleavage in 5'-ETS of tricistronic rRNA transcript (SSU-rRNA, 5.8S rRNA, LSU-rRNA)"/>
    <property type="evidence" value="ECO:0007669"/>
    <property type="project" value="TreeGrafter"/>
</dbReference>
<evidence type="ECO:0000313" key="3">
    <source>
        <dbReference type="EMBL" id="KAJ5709797.1"/>
    </source>
</evidence>
<evidence type="ECO:0000313" key="4">
    <source>
        <dbReference type="EMBL" id="KAJ5710201.1"/>
    </source>
</evidence>
<comment type="caution">
    <text evidence="4">The sequence shown here is derived from an EMBL/GenBank/DDBJ whole genome shotgun (WGS) entry which is preliminary data.</text>
</comment>
<protein>
    <recommendedName>
        <fullName evidence="6">18S rRNA factor 2</fullName>
    </recommendedName>
</protein>
<dbReference type="PANTHER" id="PTHR12311">
    <property type="entry name" value="ACTIVATOR OF BASAL TRANSCRIPTION 1"/>
    <property type="match status" value="1"/>
</dbReference>
<dbReference type="EMBL" id="JAQJAN010000017">
    <property type="protein sequence ID" value="KAJ5710201.1"/>
    <property type="molecule type" value="Genomic_DNA"/>
</dbReference>
<name>A0AAD6HET6_9EURO</name>
<dbReference type="CDD" id="cd12263">
    <property type="entry name" value="RRM_ABT1_like"/>
    <property type="match status" value="1"/>
</dbReference>
<keyword evidence="5" id="KW-1185">Reference proteome</keyword>
<gene>
    <name evidence="4" type="ORF">N7493_009793</name>
    <name evidence="3" type="ORF">N7493_010088</name>
</gene>
<dbReference type="InterPro" id="IPR039119">
    <property type="entry name" value="ABT1/Esf2"/>
</dbReference>
<evidence type="ECO:0008006" key="6">
    <source>
        <dbReference type="Google" id="ProtNLM"/>
    </source>
</evidence>
<dbReference type="AlphaFoldDB" id="A0AAD6HET6"/>
<dbReference type="GO" id="GO:0034462">
    <property type="term" value="P:small-subunit processome assembly"/>
    <property type="evidence" value="ECO:0007669"/>
    <property type="project" value="TreeGrafter"/>
</dbReference>
<dbReference type="PANTHER" id="PTHR12311:SF7">
    <property type="entry name" value="ACTIVATOR OF BASAL TRANSCRIPTION 1"/>
    <property type="match status" value="1"/>
</dbReference>
<evidence type="ECO:0000256" key="1">
    <source>
        <dbReference type="ARBA" id="ARBA00022884"/>
    </source>
</evidence>
<dbReference type="GO" id="GO:0005730">
    <property type="term" value="C:nucleolus"/>
    <property type="evidence" value="ECO:0007669"/>
    <property type="project" value="TreeGrafter"/>
</dbReference>
<dbReference type="Proteomes" id="UP001215712">
    <property type="component" value="Unassembled WGS sequence"/>
</dbReference>
<feature type="region of interest" description="Disordered" evidence="2">
    <location>
        <begin position="1"/>
        <end position="107"/>
    </location>
</feature>
<dbReference type="GO" id="GO:0000447">
    <property type="term" value="P:endonucleolytic cleavage in ITS1 to separate SSU-rRNA from 5.8S rRNA and LSU-rRNA from tricistronic rRNA transcript (SSU-rRNA, 5.8S rRNA, LSU-rRNA)"/>
    <property type="evidence" value="ECO:0007669"/>
    <property type="project" value="TreeGrafter"/>
</dbReference>
<keyword evidence="1" id="KW-0694">RNA-binding</keyword>
<reference evidence="4" key="2">
    <citation type="submission" date="2023-01" db="EMBL/GenBank/DDBJ databases">
        <authorList>
            <person name="Petersen C."/>
        </authorList>
    </citation>
    <scope>NUCLEOTIDE SEQUENCE</scope>
    <source>
        <strain evidence="4">IBT 17514</strain>
    </source>
</reference>
<dbReference type="GO" id="GO:0000472">
    <property type="term" value="P:endonucleolytic cleavage to generate mature 5'-end of SSU-rRNA from (SSU-rRNA, 5.8S rRNA, LSU-rRNA)"/>
    <property type="evidence" value="ECO:0007669"/>
    <property type="project" value="TreeGrafter"/>
</dbReference>
<feature type="compositionally biased region" description="Acidic residues" evidence="2">
    <location>
        <begin position="84"/>
        <end position="107"/>
    </location>
</feature>